<dbReference type="AlphaFoldDB" id="C9LWX8"/>
<reference evidence="9 10" key="1">
    <citation type="submission" date="2009-09" db="EMBL/GenBank/DDBJ databases">
        <authorList>
            <person name="Weinstock G."/>
            <person name="Sodergren E."/>
            <person name="Clifton S."/>
            <person name="Fulton L."/>
            <person name="Fulton B."/>
            <person name="Courtney L."/>
            <person name="Fronick C."/>
            <person name="Harrison M."/>
            <person name="Strong C."/>
            <person name="Farmer C."/>
            <person name="Delahaunty K."/>
            <person name="Markovic C."/>
            <person name="Hall O."/>
            <person name="Minx P."/>
            <person name="Tomlinson C."/>
            <person name="Mitreva M."/>
            <person name="Nelson J."/>
            <person name="Hou S."/>
            <person name="Wollam A."/>
            <person name="Pepin K.H."/>
            <person name="Johnson M."/>
            <person name="Bhonagiri V."/>
            <person name="Nash W.E."/>
            <person name="Warren W."/>
            <person name="Chinwalla A."/>
            <person name="Mardis E.R."/>
            <person name="Wilson R.K."/>
        </authorList>
    </citation>
    <scope>NUCLEOTIDE SEQUENCE [LARGE SCALE GENOMIC DNA]</scope>
    <source>
        <strain evidence="9">ATCC 35185</strain>
        <strain evidence="10">ATCC 35185 / DSM 20758 / VPI D19B-28</strain>
    </source>
</reference>
<dbReference type="SUPFAM" id="SSF54001">
    <property type="entry name" value="Cysteine proteinases"/>
    <property type="match status" value="1"/>
</dbReference>
<dbReference type="InterPro" id="IPR002477">
    <property type="entry name" value="Peptidoglycan-bd-like"/>
</dbReference>
<dbReference type="OrthoDB" id="9808890at2"/>
<dbReference type="EMBL" id="CP002637">
    <property type="protein sequence ID" value="AEC01118.1"/>
    <property type="molecule type" value="Genomic_DNA"/>
</dbReference>
<keyword evidence="4" id="KW-0788">Thiol protease</keyword>
<dbReference type="MEROPS" id="C40.006"/>
<dbReference type="STRING" id="546271.Selsp_2172"/>
<name>C9LWX8_SELS3</name>
<dbReference type="SUPFAM" id="SSF47090">
    <property type="entry name" value="PGBD-like"/>
    <property type="match status" value="1"/>
</dbReference>
<dbReference type="Pfam" id="PF01471">
    <property type="entry name" value="PG_binding_1"/>
    <property type="match status" value="1"/>
</dbReference>
<accession>C9LWX8</accession>
<dbReference type="Proteomes" id="UP000011124">
    <property type="component" value="Chromosome"/>
</dbReference>
<dbReference type="InterPro" id="IPR036366">
    <property type="entry name" value="PGBDSf"/>
</dbReference>
<feature type="domain" description="NlpC/P60" evidence="7">
    <location>
        <begin position="156"/>
        <end position="277"/>
    </location>
</feature>
<evidence type="ECO:0000256" key="5">
    <source>
        <dbReference type="SAM" id="MobiDB-lite"/>
    </source>
</evidence>
<proteinExistence type="inferred from homology"/>
<dbReference type="Gene3D" id="1.10.101.10">
    <property type="entry name" value="PGBD-like superfamily/PGBD"/>
    <property type="match status" value="1"/>
</dbReference>
<dbReference type="InterPro" id="IPR000064">
    <property type="entry name" value="NLP_P60_dom"/>
</dbReference>
<reference evidence="8 11" key="2">
    <citation type="submission" date="2011-04" db="EMBL/GenBank/DDBJ databases">
        <title>The complete genome of Selenomonas sputigena DSM 20758.</title>
        <authorList>
            <consortium name="US DOE Joint Genome Institute (JGI-PGF)"/>
            <person name="Lucas S."/>
            <person name="Copeland A."/>
            <person name="Lapidus A."/>
            <person name="Bruce D."/>
            <person name="Goodwin L."/>
            <person name="Pitluck S."/>
            <person name="Peters L."/>
            <person name="Kyrpides N."/>
            <person name="Mavromatis K."/>
            <person name="Ivanova N."/>
            <person name="Ovchinnikova G."/>
            <person name="Teshima H."/>
            <person name="Detter J.C."/>
            <person name="Tapia R."/>
            <person name="Han C."/>
            <person name="Land M."/>
            <person name="Hauser L."/>
            <person name="Markowitz V."/>
            <person name="Cheng J.-F."/>
            <person name="Hugenholtz P."/>
            <person name="Woyke T."/>
            <person name="Wu D."/>
            <person name="Gronow S."/>
            <person name="Wellnitz S."/>
            <person name="Schneider S."/>
            <person name="Klenk H.-P."/>
            <person name="Eisen J.A."/>
        </authorList>
    </citation>
    <scope>NUCLEOTIDE SEQUENCE [LARGE SCALE GENOMIC DNA]</scope>
    <source>
        <strain evidence="8">ATCC 35185</strain>
        <strain evidence="11">ATCC 35185 / DSM 20758 / VPI D19B-28</strain>
    </source>
</reference>
<feature type="chain" id="PRO_5010494006" evidence="6">
    <location>
        <begin position="27"/>
        <end position="278"/>
    </location>
</feature>
<feature type="signal peptide" evidence="6">
    <location>
        <begin position="1"/>
        <end position="26"/>
    </location>
</feature>
<dbReference type="InterPro" id="IPR036365">
    <property type="entry name" value="PGBD-like_sf"/>
</dbReference>
<dbReference type="GO" id="GO:0008234">
    <property type="term" value="F:cysteine-type peptidase activity"/>
    <property type="evidence" value="ECO:0007669"/>
    <property type="project" value="UniProtKB-KW"/>
</dbReference>
<dbReference type="RefSeq" id="WP_006193294.1">
    <property type="nucleotide sequence ID" value="NC_015437.1"/>
</dbReference>
<evidence type="ECO:0000256" key="6">
    <source>
        <dbReference type="SAM" id="SignalP"/>
    </source>
</evidence>
<sequence length="278" mass="30181">MRLRRLRKVFLAFGLAVFLSAGTALAAPILSENSHGHDVFKLQKELKRTGYLSDEPDGIFGSRTKSAVLAFQRAQSLKETGVVDRETWSRLQEQPARDASPAPAPPAARPAQGGSIAFPAVKPADNTGTEAPGKENVPALEPRVKKAPESAPFLQRAKVAAVIATAKKYIGTPYKFGGTTPKAFDCSGYLQYVFQENGMTLPRTADEQFKLGKSAKTAELEEGDLVFFETYEKGASHCGIYLGGGKFIHASTSKGVRIDELSGDYWNTHYYGGKHIVR</sequence>
<dbReference type="InterPro" id="IPR038765">
    <property type="entry name" value="Papain-like_cys_pep_sf"/>
</dbReference>
<evidence type="ECO:0000256" key="4">
    <source>
        <dbReference type="ARBA" id="ARBA00022807"/>
    </source>
</evidence>
<evidence type="ECO:0000259" key="7">
    <source>
        <dbReference type="PROSITE" id="PS51935"/>
    </source>
</evidence>
<gene>
    <name evidence="8" type="ordered locus">Selsp_2172</name>
    <name evidence="9" type="ORF">SELSPUOL_01984</name>
</gene>
<dbReference type="HOGENOM" id="CLU_016043_1_6_9"/>
<keyword evidence="2" id="KW-0645">Protease</keyword>
<keyword evidence="3" id="KW-0378">Hydrolase</keyword>
<evidence type="ECO:0000313" key="11">
    <source>
        <dbReference type="Proteomes" id="UP000011124"/>
    </source>
</evidence>
<dbReference type="InterPro" id="IPR051202">
    <property type="entry name" value="Peptidase_C40"/>
</dbReference>
<keyword evidence="6" id="KW-0732">Signal</keyword>
<protein>
    <submittedName>
        <fullName evidence="8">NLP/P60 protein</fullName>
    </submittedName>
    <submittedName>
        <fullName evidence="9">NlpC/P60 family protein</fullName>
    </submittedName>
</protein>
<dbReference type="PANTHER" id="PTHR47053:SF1">
    <property type="entry name" value="MUREIN DD-ENDOPEPTIDASE MEPH-RELATED"/>
    <property type="match status" value="1"/>
</dbReference>
<dbReference type="Pfam" id="PF00877">
    <property type="entry name" value="NLPC_P60"/>
    <property type="match status" value="1"/>
</dbReference>
<evidence type="ECO:0000313" key="10">
    <source>
        <dbReference type="Proteomes" id="UP000003505"/>
    </source>
</evidence>
<evidence type="ECO:0000256" key="3">
    <source>
        <dbReference type="ARBA" id="ARBA00022801"/>
    </source>
</evidence>
<evidence type="ECO:0000256" key="2">
    <source>
        <dbReference type="ARBA" id="ARBA00022670"/>
    </source>
</evidence>
<dbReference type="KEGG" id="ssg:Selsp_2172"/>
<comment type="similarity">
    <text evidence="1">Belongs to the peptidase C40 family.</text>
</comment>
<dbReference type="eggNOG" id="COG0791">
    <property type="taxonomic scope" value="Bacteria"/>
</dbReference>
<keyword evidence="11" id="KW-1185">Reference proteome</keyword>
<evidence type="ECO:0000313" key="9">
    <source>
        <dbReference type="EMBL" id="EEX76654.1"/>
    </source>
</evidence>
<evidence type="ECO:0000256" key="1">
    <source>
        <dbReference type="ARBA" id="ARBA00007074"/>
    </source>
</evidence>
<dbReference type="PANTHER" id="PTHR47053">
    <property type="entry name" value="MUREIN DD-ENDOPEPTIDASE MEPH-RELATED"/>
    <property type="match status" value="1"/>
</dbReference>
<dbReference type="Proteomes" id="UP000003505">
    <property type="component" value="Unassembled WGS sequence"/>
</dbReference>
<dbReference type="GO" id="GO:0006508">
    <property type="term" value="P:proteolysis"/>
    <property type="evidence" value="ECO:0007669"/>
    <property type="project" value="UniProtKB-KW"/>
</dbReference>
<dbReference type="PROSITE" id="PS51935">
    <property type="entry name" value="NLPC_P60"/>
    <property type="match status" value="1"/>
</dbReference>
<organism evidence="9 10">
    <name type="scientific">Selenomonas sputigena (strain ATCC 35185 / DSM 20758 / CCUG 44933 / VPI D19B-28)</name>
    <dbReference type="NCBI Taxonomy" id="546271"/>
    <lineage>
        <taxon>Bacteria</taxon>
        <taxon>Bacillati</taxon>
        <taxon>Bacillota</taxon>
        <taxon>Negativicutes</taxon>
        <taxon>Selenomonadales</taxon>
        <taxon>Selenomonadaceae</taxon>
        <taxon>Selenomonas</taxon>
    </lineage>
</organism>
<dbReference type="eggNOG" id="COG3409">
    <property type="taxonomic scope" value="Bacteria"/>
</dbReference>
<dbReference type="EMBL" id="ACKP02000046">
    <property type="protein sequence ID" value="EEX76654.1"/>
    <property type="molecule type" value="Genomic_DNA"/>
</dbReference>
<feature type="region of interest" description="Disordered" evidence="5">
    <location>
        <begin position="87"/>
        <end position="144"/>
    </location>
</feature>
<evidence type="ECO:0000313" key="8">
    <source>
        <dbReference type="EMBL" id="AEC01118.1"/>
    </source>
</evidence>
<dbReference type="Gene3D" id="3.90.1720.10">
    <property type="entry name" value="endopeptidase domain like (from Nostoc punctiforme)"/>
    <property type="match status" value="1"/>
</dbReference>